<protein>
    <submittedName>
        <fullName evidence="3">Uncharacterized protein</fullName>
    </submittedName>
</protein>
<dbReference type="OrthoDB" id="7551375at2"/>
<sequence length="238" mass="24977">MIANQFLKSASSKGAIDAGMAGFAALAVAFVAFAMPGDLFEAAVLASGLPALLPAAAPPLGNTARLGVGAIAALLSFGGLFLLLRALGPGPRRATADAPRVRRADAHPDAPSRRPIRAGDDLGEPAFDWPAPALAEAPPQADEVPVVEAEALAEPEPFPLSEDYAFPEAEAAPPPARPTEDESIPGLMERLESGLAHRARRVRRREVPPVTREDFVPLPGELRLQSAIDSLQKLARDR</sequence>
<dbReference type="Proteomes" id="UP000192934">
    <property type="component" value="Chromosome I"/>
</dbReference>
<proteinExistence type="predicted"/>
<organism evidence="3 4">
    <name type="scientific">Allosphingosinicella indica</name>
    <dbReference type="NCBI Taxonomy" id="941907"/>
    <lineage>
        <taxon>Bacteria</taxon>
        <taxon>Pseudomonadati</taxon>
        <taxon>Pseudomonadota</taxon>
        <taxon>Alphaproteobacteria</taxon>
        <taxon>Sphingomonadales</taxon>
        <taxon>Sphingomonadaceae</taxon>
        <taxon>Allosphingosinicella</taxon>
    </lineage>
</organism>
<evidence type="ECO:0000256" key="1">
    <source>
        <dbReference type="SAM" id="MobiDB-lite"/>
    </source>
</evidence>
<accession>A0A1X7G6E9</accession>
<keyword evidence="2" id="KW-0812">Transmembrane</keyword>
<dbReference type="AlphaFoldDB" id="A0A1X7G6E9"/>
<name>A0A1X7G6E9_9SPHN</name>
<feature type="region of interest" description="Disordered" evidence="1">
    <location>
        <begin position="91"/>
        <end position="131"/>
    </location>
</feature>
<gene>
    <name evidence="3" type="ORF">SAMN06295910_1224</name>
</gene>
<feature type="transmembrane region" description="Helical" evidence="2">
    <location>
        <begin position="66"/>
        <end position="84"/>
    </location>
</feature>
<dbReference type="STRING" id="941907.SAMN06295910_1224"/>
<reference evidence="4" key="1">
    <citation type="submission" date="2017-04" db="EMBL/GenBank/DDBJ databases">
        <authorList>
            <person name="Varghese N."/>
            <person name="Submissions S."/>
        </authorList>
    </citation>
    <scope>NUCLEOTIDE SEQUENCE [LARGE SCALE GENOMIC DNA]</scope>
    <source>
        <strain evidence="4">Dd16</strain>
    </source>
</reference>
<evidence type="ECO:0000313" key="3">
    <source>
        <dbReference type="EMBL" id="SMF64663.1"/>
    </source>
</evidence>
<keyword evidence="2" id="KW-0472">Membrane</keyword>
<keyword evidence="4" id="KW-1185">Reference proteome</keyword>
<feature type="region of interest" description="Disordered" evidence="1">
    <location>
        <begin position="164"/>
        <end position="183"/>
    </location>
</feature>
<evidence type="ECO:0000313" key="4">
    <source>
        <dbReference type="Proteomes" id="UP000192934"/>
    </source>
</evidence>
<keyword evidence="2" id="KW-1133">Transmembrane helix</keyword>
<evidence type="ECO:0000256" key="2">
    <source>
        <dbReference type="SAM" id="Phobius"/>
    </source>
</evidence>
<feature type="compositionally biased region" description="Basic and acidic residues" evidence="1">
    <location>
        <begin position="99"/>
        <end position="120"/>
    </location>
</feature>
<dbReference type="EMBL" id="LT840185">
    <property type="protein sequence ID" value="SMF64663.1"/>
    <property type="molecule type" value="Genomic_DNA"/>
</dbReference>